<dbReference type="Proteomes" id="UP000053820">
    <property type="component" value="Unassembled WGS sequence"/>
</dbReference>
<sequence>MHSFDLHACDYDDGASRPTPKPPSYRKELKAKCIGPGVGQEFLCVDSRGNCFIRCVWRQEALE</sequence>
<feature type="compositionally biased region" description="Basic and acidic residues" evidence="1">
    <location>
        <begin position="1"/>
        <end position="10"/>
    </location>
</feature>
<evidence type="ECO:0000313" key="2">
    <source>
        <dbReference type="EMBL" id="KIJ60541.1"/>
    </source>
</evidence>
<dbReference type="HOGENOM" id="CLU_2886086_0_0_1"/>
<organism evidence="2 3">
    <name type="scientific">Hydnomerulius pinastri MD-312</name>
    <dbReference type="NCBI Taxonomy" id="994086"/>
    <lineage>
        <taxon>Eukaryota</taxon>
        <taxon>Fungi</taxon>
        <taxon>Dikarya</taxon>
        <taxon>Basidiomycota</taxon>
        <taxon>Agaricomycotina</taxon>
        <taxon>Agaricomycetes</taxon>
        <taxon>Agaricomycetidae</taxon>
        <taxon>Boletales</taxon>
        <taxon>Boletales incertae sedis</taxon>
        <taxon>Leucogyrophana</taxon>
    </lineage>
</organism>
<dbReference type="AlphaFoldDB" id="A0A0C9WAJ6"/>
<name>A0A0C9WAJ6_9AGAM</name>
<keyword evidence="3" id="KW-1185">Reference proteome</keyword>
<proteinExistence type="predicted"/>
<evidence type="ECO:0000256" key="1">
    <source>
        <dbReference type="SAM" id="MobiDB-lite"/>
    </source>
</evidence>
<protein>
    <submittedName>
        <fullName evidence="2">Uncharacterized protein</fullName>
    </submittedName>
</protein>
<feature type="region of interest" description="Disordered" evidence="1">
    <location>
        <begin position="1"/>
        <end position="25"/>
    </location>
</feature>
<gene>
    <name evidence="2" type="ORF">HYDPIDRAFT_117065</name>
</gene>
<evidence type="ECO:0000313" key="3">
    <source>
        <dbReference type="Proteomes" id="UP000053820"/>
    </source>
</evidence>
<reference evidence="2 3" key="1">
    <citation type="submission" date="2014-04" db="EMBL/GenBank/DDBJ databases">
        <title>Evolutionary Origins and Diversification of the Mycorrhizal Mutualists.</title>
        <authorList>
            <consortium name="DOE Joint Genome Institute"/>
            <consortium name="Mycorrhizal Genomics Consortium"/>
            <person name="Kohler A."/>
            <person name="Kuo A."/>
            <person name="Nagy L.G."/>
            <person name="Floudas D."/>
            <person name="Copeland A."/>
            <person name="Barry K.W."/>
            <person name="Cichocki N."/>
            <person name="Veneault-Fourrey C."/>
            <person name="LaButti K."/>
            <person name="Lindquist E.A."/>
            <person name="Lipzen A."/>
            <person name="Lundell T."/>
            <person name="Morin E."/>
            <person name="Murat C."/>
            <person name="Riley R."/>
            <person name="Ohm R."/>
            <person name="Sun H."/>
            <person name="Tunlid A."/>
            <person name="Henrissat B."/>
            <person name="Grigoriev I.V."/>
            <person name="Hibbett D.S."/>
            <person name="Martin F."/>
        </authorList>
    </citation>
    <scope>NUCLEOTIDE SEQUENCE [LARGE SCALE GENOMIC DNA]</scope>
    <source>
        <strain evidence="2 3">MD-312</strain>
    </source>
</reference>
<accession>A0A0C9WAJ6</accession>
<dbReference type="EMBL" id="KN839871">
    <property type="protein sequence ID" value="KIJ60541.1"/>
    <property type="molecule type" value="Genomic_DNA"/>
</dbReference>